<dbReference type="RefSeq" id="WP_068870723.1">
    <property type="nucleotide sequence ID" value="NZ_CP016539.2"/>
</dbReference>
<dbReference type="AlphaFoldDB" id="A0A1C7EA41"/>
<dbReference type="OrthoDB" id="9773308at2"/>
<evidence type="ECO:0000256" key="2">
    <source>
        <dbReference type="ARBA" id="ARBA00023015"/>
    </source>
</evidence>
<dbReference type="PANTHER" id="PTHR30204:SF69">
    <property type="entry name" value="MERR-FAMILY TRANSCRIPTIONAL REGULATOR"/>
    <property type="match status" value="1"/>
</dbReference>
<keyword evidence="7" id="KW-1185">Reference proteome</keyword>
<dbReference type="KEGG" id="ppla:BBI15_10280"/>
<dbReference type="PROSITE" id="PS50937">
    <property type="entry name" value="HTH_MERR_2"/>
    <property type="match status" value="1"/>
</dbReference>
<keyword evidence="4" id="KW-0804">Transcription</keyword>
<keyword evidence="1" id="KW-0678">Repressor</keyword>
<dbReference type="Proteomes" id="UP000092650">
    <property type="component" value="Chromosome"/>
</dbReference>
<dbReference type="PRINTS" id="PR00040">
    <property type="entry name" value="HTHMERR"/>
</dbReference>
<protein>
    <recommendedName>
        <fullName evidence="5">HTH merR-type domain-containing protein</fullName>
    </recommendedName>
</protein>
<dbReference type="Gene3D" id="1.10.1660.10">
    <property type="match status" value="1"/>
</dbReference>
<evidence type="ECO:0000256" key="3">
    <source>
        <dbReference type="ARBA" id="ARBA00023125"/>
    </source>
</evidence>
<name>A0A1C7EA41_9BACL</name>
<reference evidence="6" key="1">
    <citation type="submission" date="2016-10" db="EMBL/GenBank/DDBJ databases">
        <authorList>
            <person name="See-Too W.S."/>
        </authorList>
    </citation>
    <scope>NUCLEOTIDE SEQUENCE [LARGE SCALE GENOMIC DNA]</scope>
    <source>
        <strain evidence="6">DSM 23997</strain>
    </source>
</reference>
<dbReference type="Pfam" id="PF13411">
    <property type="entry name" value="MerR_1"/>
    <property type="match status" value="1"/>
</dbReference>
<dbReference type="InterPro" id="IPR000551">
    <property type="entry name" value="MerR-type_HTH_dom"/>
</dbReference>
<dbReference type="STRING" id="1038856.BBI15_10280"/>
<dbReference type="SUPFAM" id="SSF46955">
    <property type="entry name" value="Putative DNA-binding domain"/>
    <property type="match status" value="1"/>
</dbReference>
<keyword evidence="3" id="KW-0238">DNA-binding</keyword>
<keyword evidence="2" id="KW-0805">Transcription regulation</keyword>
<dbReference type="InterPro" id="IPR047057">
    <property type="entry name" value="MerR_fam"/>
</dbReference>
<feature type="domain" description="HTH merR-type" evidence="5">
    <location>
        <begin position="5"/>
        <end position="74"/>
    </location>
</feature>
<gene>
    <name evidence="6" type="ORF">BBI15_10280</name>
</gene>
<dbReference type="SMART" id="SM00422">
    <property type="entry name" value="HTH_MERR"/>
    <property type="match status" value="1"/>
</dbReference>
<evidence type="ECO:0000256" key="4">
    <source>
        <dbReference type="ARBA" id="ARBA00023163"/>
    </source>
</evidence>
<dbReference type="PANTHER" id="PTHR30204">
    <property type="entry name" value="REDOX-CYCLING DRUG-SENSING TRANSCRIPTIONAL ACTIVATOR SOXR"/>
    <property type="match status" value="1"/>
</dbReference>
<organism evidence="6 7">
    <name type="scientific">Planococcus plakortidis</name>
    <dbReference type="NCBI Taxonomy" id="1038856"/>
    <lineage>
        <taxon>Bacteria</taxon>
        <taxon>Bacillati</taxon>
        <taxon>Bacillota</taxon>
        <taxon>Bacilli</taxon>
        <taxon>Bacillales</taxon>
        <taxon>Caryophanaceae</taxon>
        <taxon>Planococcus</taxon>
    </lineage>
</organism>
<dbReference type="PROSITE" id="PS00552">
    <property type="entry name" value="HTH_MERR_1"/>
    <property type="match status" value="1"/>
</dbReference>
<dbReference type="InterPro" id="IPR009061">
    <property type="entry name" value="DNA-bd_dom_put_sf"/>
</dbReference>
<sequence>MKKTTMTSGEIAKLCGINKKTLFYYDEIGLLKPAAVASNGYRSYTIAQADRISQIKALQSVGMSLEEIERQLETKDLAHGLQTLREQQQKIERKAEELLRVQSALSLKIGELEQFEKQGANHVFTAWHGARWLKVDEVPIGDGLITNYLSDGYDFGIMLDGPSSSTTVKKYLQTPKESANFEKTEGLYASIHFIANEKELMDDARNALAILNESGKTLAGPAFLKDVAGDFISFGNGQAAFLLSIRVENE</sequence>
<evidence type="ECO:0000313" key="6">
    <source>
        <dbReference type="EMBL" id="ANU20576.1"/>
    </source>
</evidence>
<dbReference type="GO" id="GO:0003700">
    <property type="term" value="F:DNA-binding transcription factor activity"/>
    <property type="evidence" value="ECO:0007669"/>
    <property type="project" value="InterPro"/>
</dbReference>
<evidence type="ECO:0000313" key="7">
    <source>
        <dbReference type="Proteomes" id="UP000092650"/>
    </source>
</evidence>
<evidence type="ECO:0000259" key="5">
    <source>
        <dbReference type="PROSITE" id="PS50937"/>
    </source>
</evidence>
<evidence type="ECO:0000256" key="1">
    <source>
        <dbReference type="ARBA" id="ARBA00022491"/>
    </source>
</evidence>
<dbReference type="GO" id="GO:0003677">
    <property type="term" value="F:DNA binding"/>
    <property type="evidence" value="ECO:0007669"/>
    <property type="project" value="UniProtKB-KW"/>
</dbReference>
<dbReference type="EMBL" id="CP016539">
    <property type="protein sequence ID" value="ANU20576.1"/>
    <property type="molecule type" value="Genomic_DNA"/>
</dbReference>
<accession>A0A1C7EA41</accession>
<proteinExistence type="predicted"/>